<comment type="caution">
    <text evidence="3">The sequence shown here is derived from an EMBL/GenBank/DDBJ whole genome shotgun (WGS) entry which is preliminary data.</text>
</comment>
<feature type="transmembrane region" description="Helical" evidence="2">
    <location>
        <begin position="57"/>
        <end position="77"/>
    </location>
</feature>
<gene>
    <name evidence="3" type="ORF">ECE50_004440</name>
</gene>
<reference evidence="3" key="1">
    <citation type="submission" date="2020-05" db="EMBL/GenBank/DDBJ databases">
        <title>Chitinophaga laudate sp. nov., isolated from a tropical peat swamp.</title>
        <authorList>
            <person name="Goh C.B.S."/>
            <person name="Lee M.S."/>
            <person name="Parimannan S."/>
            <person name="Pasbakhsh P."/>
            <person name="Yule C.M."/>
            <person name="Rajandas H."/>
            <person name="Loke S."/>
            <person name="Croft L."/>
            <person name="Tan J.B.L."/>
        </authorList>
    </citation>
    <scope>NUCLEOTIDE SEQUENCE</scope>
    <source>
        <strain evidence="3">Mgbs1</strain>
    </source>
</reference>
<proteinExistence type="predicted"/>
<feature type="region of interest" description="Disordered" evidence="1">
    <location>
        <begin position="83"/>
        <end position="177"/>
    </location>
</feature>
<keyword evidence="4" id="KW-1185">Reference proteome</keyword>
<organism evidence="3 4">
    <name type="scientific">Chitinophaga solisilvae</name>
    <dbReference type="NCBI Taxonomy" id="1233460"/>
    <lineage>
        <taxon>Bacteria</taxon>
        <taxon>Pseudomonadati</taxon>
        <taxon>Bacteroidota</taxon>
        <taxon>Chitinophagia</taxon>
        <taxon>Chitinophagales</taxon>
        <taxon>Chitinophagaceae</taxon>
        <taxon>Chitinophaga</taxon>
    </lineage>
</organism>
<evidence type="ECO:0000313" key="4">
    <source>
        <dbReference type="Proteomes" id="UP000281028"/>
    </source>
</evidence>
<dbReference type="Proteomes" id="UP000281028">
    <property type="component" value="Unassembled WGS sequence"/>
</dbReference>
<evidence type="ECO:0000256" key="2">
    <source>
        <dbReference type="SAM" id="Phobius"/>
    </source>
</evidence>
<evidence type="ECO:0000256" key="1">
    <source>
        <dbReference type="SAM" id="MobiDB-lite"/>
    </source>
</evidence>
<feature type="compositionally biased region" description="Basic residues" evidence="1">
    <location>
        <begin position="164"/>
        <end position="177"/>
    </location>
</feature>
<evidence type="ECO:0000313" key="3">
    <source>
        <dbReference type="EMBL" id="NSL86067.1"/>
    </source>
</evidence>
<keyword evidence="2" id="KW-0812">Transmembrane</keyword>
<keyword evidence="2" id="KW-1133">Transmembrane helix</keyword>
<protein>
    <submittedName>
        <fullName evidence="3">Uncharacterized protein</fullName>
    </submittedName>
</protein>
<accession>A0A433WPK9</accession>
<sequence>MPSGKKIFICNNTDLPCRYSLEATRFLLNEGEEEQCPVCHKADITPVQGPAPARGKLPLLAGCAAALLLAAGLLLYLNKNRSSAATQELPPEVPARDTAAPKETGPVKIQDTLPAQVATKAPPETPVPEAIKKTNRKQYRQQRETPAGALPAHPGDSDNPLYKAQHHHQQQYNVPKK</sequence>
<keyword evidence="2" id="KW-0472">Membrane</keyword>
<dbReference type="AlphaFoldDB" id="A0A433WPK9"/>
<name>A0A433WPK9_9BACT</name>
<dbReference type="EMBL" id="RIAR02000001">
    <property type="protein sequence ID" value="NSL86067.1"/>
    <property type="molecule type" value="Genomic_DNA"/>
</dbReference>